<dbReference type="EMBL" id="JAICCF010000002">
    <property type="protein sequence ID" value="MBW8684742.1"/>
    <property type="molecule type" value="Genomic_DNA"/>
</dbReference>
<keyword evidence="2" id="KW-1185">Reference proteome</keyword>
<proteinExistence type="predicted"/>
<dbReference type="RefSeq" id="WP_220249955.1">
    <property type="nucleotide sequence ID" value="NZ_JAICCF010000002.1"/>
</dbReference>
<evidence type="ECO:0000313" key="1">
    <source>
        <dbReference type="EMBL" id="MBW8684742.1"/>
    </source>
</evidence>
<sequence>MTDHLQQPASFISVTAGVRAYATHPRYYIQWPHNERIEMPLEVKIINGAIPFCGSLSPDGKLLALHNQEYKVDLIDTISGRVIKTLELSFGMAEHLAWASDGRELIVHEQYKHLHFFNIDTGKEAIYEGLSIPLYTKDLRNFCFNEDQSLLVCQQRTTAFVFDFINKAFLYSFPIQHCVKTAQIKFINSRQLGVRTDYGCFSIYTL</sequence>
<dbReference type="Proteomes" id="UP000812961">
    <property type="component" value="Unassembled WGS sequence"/>
</dbReference>
<protein>
    <recommendedName>
        <fullName evidence="3">WD40 repeat protein</fullName>
    </recommendedName>
</protein>
<dbReference type="InterPro" id="IPR015943">
    <property type="entry name" value="WD40/YVTN_repeat-like_dom_sf"/>
</dbReference>
<name>A0ABS7GAQ2_9BACT</name>
<dbReference type="SUPFAM" id="SSF69322">
    <property type="entry name" value="Tricorn protease domain 2"/>
    <property type="match status" value="1"/>
</dbReference>
<evidence type="ECO:0000313" key="2">
    <source>
        <dbReference type="Proteomes" id="UP000812961"/>
    </source>
</evidence>
<comment type="caution">
    <text evidence="1">The sequence shown here is derived from an EMBL/GenBank/DDBJ whole genome shotgun (WGS) entry which is preliminary data.</text>
</comment>
<organism evidence="1 2">
    <name type="scientific">Chitinophaga rhizophila</name>
    <dbReference type="NCBI Taxonomy" id="2866212"/>
    <lineage>
        <taxon>Bacteria</taxon>
        <taxon>Pseudomonadati</taxon>
        <taxon>Bacteroidota</taxon>
        <taxon>Chitinophagia</taxon>
        <taxon>Chitinophagales</taxon>
        <taxon>Chitinophagaceae</taxon>
        <taxon>Chitinophaga</taxon>
    </lineage>
</organism>
<accession>A0ABS7GAQ2</accession>
<reference evidence="1 2" key="1">
    <citation type="submission" date="2021-08" db="EMBL/GenBank/DDBJ databases">
        <title>The genome sequence of Chitinophaga sp. B61.</title>
        <authorList>
            <person name="Zhang X."/>
        </authorList>
    </citation>
    <scope>NUCLEOTIDE SEQUENCE [LARGE SCALE GENOMIC DNA]</scope>
    <source>
        <strain evidence="1 2">B61</strain>
    </source>
</reference>
<dbReference type="Gene3D" id="2.130.10.10">
    <property type="entry name" value="YVTN repeat-like/Quinoprotein amine dehydrogenase"/>
    <property type="match status" value="1"/>
</dbReference>
<evidence type="ECO:0008006" key="3">
    <source>
        <dbReference type="Google" id="ProtNLM"/>
    </source>
</evidence>
<gene>
    <name evidence="1" type="ORF">K1Y79_10415</name>
</gene>